<dbReference type="EMBL" id="KN833958">
    <property type="protein sequence ID" value="KIK14055.1"/>
    <property type="molecule type" value="Genomic_DNA"/>
</dbReference>
<feature type="non-terminal residue" evidence="3">
    <location>
        <position position="1"/>
    </location>
</feature>
<evidence type="ECO:0000313" key="3">
    <source>
        <dbReference type="EMBL" id="KIK14055.1"/>
    </source>
</evidence>
<dbReference type="HOGENOM" id="CLU_019279_2_0_1"/>
<dbReference type="Proteomes" id="UP000054018">
    <property type="component" value="Unassembled WGS sequence"/>
</dbReference>
<dbReference type="GO" id="GO:0005524">
    <property type="term" value="F:ATP binding"/>
    <property type="evidence" value="ECO:0007669"/>
    <property type="project" value="InterPro"/>
</dbReference>
<dbReference type="InterPro" id="IPR050235">
    <property type="entry name" value="CK1_Ser-Thr_kinase"/>
</dbReference>
<dbReference type="EC" id="2.7.11.1" evidence="1"/>
<dbReference type="InterPro" id="IPR008271">
    <property type="entry name" value="Ser/Thr_kinase_AS"/>
</dbReference>
<organism evidence="3 4">
    <name type="scientific">Pisolithus microcarpus 441</name>
    <dbReference type="NCBI Taxonomy" id="765257"/>
    <lineage>
        <taxon>Eukaryota</taxon>
        <taxon>Fungi</taxon>
        <taxon>Dikarya</taxon>
        <taxon>Basidiomycota</taxon>
        <taxon>Agaricomycotina</taxon>
        <taxon>Agaricomycetes</taxon>
        <taxon>Agaricomycetidae</taxon>
        <taxon>Boletales</taxon>
        <taxon>Sclerodermatineae</taxon>
        <taxon>Pisolithaceae</taxon>
        <taxon>Pisolithus</taxon>
    </lineage>
</organism>
<gene>
    <name evidence="3" type="ORF">PISMIDRAFT_117719</name>
</gene>
<dbReference type="PROSITE" id="PS00108">
    <property type="entry name" value="PROTEIN_KINASE_ST"/>
    <property type="match status" value="1"/>
</dbReference>
<dbReference type="GO" id="GO:0004674">
    <property type="term" value="F:protein serine/threonine kinase activity"/>
    <property type="evidence" value="ECO:0007669"/>
    <property type="project" value="UniProtKB-EC"/>
</dbReference>
<evidence type="ECO:0000313" key="4">
    <source>
        <dbReference type="Proteomes" id="UP000054018"/>
    </source>
</evidence>
<evidence type="ECO:0000256" key="1">
    <source>
        <dbReference type="ARBA" id="ARBA00012513"/>
    </source>
</evidence>
<dbReference type="InterPro" id="IPR011009">
    <property type="entry name" value="Kinase-like_dom_sf"/>
</dbReference>
<dbReference type="Gene3D" id="1.10.510.10">
    <property type="entry name" value="Transferase(Phosphotransferase) domain 1"/>
    <property type="match status" value="1"/>
</dbReference>
<sequence length="300" mass="33617">GDVFCACNVLTNEDFAVKLSPANNTASVLHREYEILCKLQGIVSLPHIISCGNEGGYSAMILECLGPSLDELFDSCCQSFSNYMIAMIGRQLLQQLENIHLCNFIHRDIKPSNIIISTSQNTSIVYLIDFSIAKQYRDPYTHLHNSFGKCGGFLSSYAFTSINSQLGFEPGRRDDIESLAYLLTYFSCGSLPWLGHPSFDSEALVNMKKDISQCDDIPQALMTMLSYSQSLSFTQKPDYPYLQTLVASICTNSPLLDSWLEWERTGGMTSTTVKNLSPLGCKMDEIAVRRRPAKKRCRYL</sequence>
<dbReference type="PANTHER" id="PTHR11909">
    <property type="entry name" value="CASEIN KINASE-RELATED"/>
    <property type="match status" value="1"/>
</dbReference>
<reference evidence="3 4" key="1">
    <citation type="submission" date="2014-04" db="EMBL/GenBank/DDBJ databases">
        <authorList>
            <consortium name="DOE Joint Genome Institute"/>
            <person name="Kuo A."/>
            <person name="Kohler A."/>
            <person name="Costa M.D."/>
            <person name="Nagy L.G."/>
            <person name="Floudas D."/>
            <person name="Copeland A."/>
            <person name="Barry K.W."/>
            <person name="Cichocki N."/>
            <person name="Veneault-Fourrey C."/>
            <person name="LaButti K."/>
            <person name="Lindquist E.A."/>
            <person name="Lipzen A."/>
            <person name="Lundell T."/>
            <person name="Morin E."/>
            <person name="Murat C."/>
            <person name="Sun H."/>
            <person name="Tunlid A."/>
            <person name="Henrissat B."/>
            <person name="Grigoriev I.V."/>
            <person name="Hibbett D.S."/>
            <person name="Martin F."/>
            <person name="Nordberg H.P."/>
            <person name="Cantor M.N."/>
            <person name="Hua S.X."/>
        </authorList>
    </citation>
    <scope>NUCLEOTIDE SEQUENCE [LARGE SCALE GENOMIC DNA]</scope>
    <source>
        <strain evidence="3 4">441</strain>
    </source>
</reference>
<dbReference type="SUPFAM" id="SSF56112">
    <property type="entry name" value="Protein kinase-like (PK-like)"/>
    <property type="match status" value="1"/>
</dbReference>
<evidence type="ECO:0000259" key="2">
    <source>
        <dbReference type="PROSITE" id="PS50011"/>
    </source>
</evidence>
<proteinExistence type="predicted"/>
<dbReference type="STRING" id="765257.A0A0C9XNU6"/>
<accession>A0A0C9XNU6</accession>
<name>A0A0C9XNU6_9AGAM</name>
<keyword evidence="4" id="KW-1185">Reference proteome</keyword>
<dbReference type="PROSITE" id="PS50011">
    <property type="entry name" value="PROTEIN_KINASE_DOM"/>
    <property type="match status" value="1"/>
</dbReference>
<dbReference type="SMART" id="SM00220">
    <property type="entry name" value="S_TKc"/>
    <property type="match status" value="1"/>
</dbReference>
<reference evidence="4" key="2">
    <citation type="submission" date="2015-01" db="EMBL/GenBank/DDBJ databases">
        <title>Evolutionary Origins and Diversification of the Mycorrhizal Mutualists.</title>
        <authorList>
            <consortium name="DOE Joint Genome Institute"/>
            <consortium name="Mycorrhizal Genomics Consortium"/>
            <person name="Kohler A."/>
            <person name="Kuo A."/>
            <person name="Nagy L.G."/>
            <person name="Floudas D."/>
            <person name="Copeland A."/>
            <person name="Barry K.W."/>
            <person name="Cichocki N."/>
            <person name="Veneault-Fourrey C."/>
            <person name="LaButti K."/>
            <person name="Lindquist E.A."/>
            <person name="Lipzen A."/>
            <person name="Lundell T."/>
            <person name="Morin E."/>
            <person name="Murat C."/>
            <person name="Riley R."/>
            <person name="Ohm R."/>
            <person name="Sun H."/>
            <person name="Tunlid A."/>
            <person name="Henrissat B."/>
            <person name="Grigoriev I.V."/>
            <person name="Hibbett D.S."/>
            <person name="Martin F."/>
        </authorList>
    </citation>
    <scope>NUCLEOTIDE SEQUENCE [LARGE SCALE GENOMIC DNA]</scope>
    <source>
        <strain evidence="4">441</strain>
    </source>
</reference>
<protein>
    <recommendedName>
        <fullName evidence="1">non-specific serine/threonine protein kinase</fullName>
        <ecNumber evidence="1">2.7.11.1</ecNumber>
    </recommendedName>
</protein>
<dbReference type="AlphaFoldDB" id="A0A0C9XNU6"/>
<dbReference type="OrthoDB" id="2602787at2759"/>
<dbReference type="Pfam" id="PF00069">
    <property type="entry name" value="Pkinase"/>
    <property type="match status" value="1"/>
</dbReference>
<dbReference type="InterPro" id="IPR000719">
    <property type="entry name" value="Prot_kinase_dom"/>
</dbReference>
<feature type="domain" description="Protein kinase" evidence="2">
    <location>
        <begin position="1"/>
        <end position="256"/>
    </location>
</feature>